<feature type="compositionally biased region" description="Acidic residues" evidence="1">
    <location>
        <begin position="17"/>
        <end position="26"/>
    </location>
</feature>
<keyword evidence="3" id="KW-1185">Reference proteome</keyword>
<dbReference type="Proteomes" id="UP000291343">
    <property type="component" value="Unassembled WGS sequence"/>
</dbReference>
<feature type="compositionally biased region" description="Acidic residues" evidence="1">
    <location>
        <begin position="221"/>
        <end position="240"/>
    </location>
</feature>
<accession>A0A482XHT7</accession>
<comment type="caution">
    <text evidence="2">The sequence shown here is derived from an EMBL/GenBank/DDBJ whole genome shotgun (WGS) entry which is preliminary data.</text>
</comment>
<dbReference type="OrthoDB" id="10682469at2759"/>
<dbReference type="InParanoid" id="A0A482XHT7"/>
<dbReference type="AlphaFoldDB" id="A0A482XHT7"/>
<protein>
    <submittedName>
        <fullName evidence="2">Uncharacterized protein</fullName>
    </submittedName>
</protein>
<name>A0A482XHT7_LAOST</name>
<feature type="compositionally biased region" description="Basic and acidic residues" evidence="1">
    <location>
        <begin position="40"/>
        <end position="49"/>
    </location>
</feature>
<evidence type="ECO:0000313" key="2">
    <source>
        <dbReference type="EMBL" id="RZF45342.1"/>
    </source>
</evidence>
<reference evidence="2 3" key="1">
    <citation type="journal article" date="2017" name="Gigascience">
        <title>Genome sequence of the small brown planthopper, Laodelphax striatellus.</title>
        <authorList>
            <person name="Zhu J."/>
            <person name="Jiang F."/>
            <person name="Wang X."/>
            <person name="Yang P."/>
            <person name="Bao Y."/>
            <person name="Zhao W."/>
            <person name="Wang W."/>
            <person name="Lu H."/>
            <person name="Wang Q."/>
            <person name="Cui N."/>
            <person name="Li J."/>
            <person name="Chen X."/>
            <person name="Luo L."/>
            <person name="Yu J."/>
            <person name="Kang L."/>
            <person name="Cui F."/>
        </authorList>
    </citation>
    <scope>NUCLEOTIDE SEQUENCE [LARGE SCALE GENOMIC DNA]</scope>
    <source>
        <strain evidence="2">Lst14</strain>
    </source>
</reference>
<feature type="compositionally biased region" description="Polar residues" evidence="1">
    <location>
        <begin position="162"/>
        <end position="175"/>
    </location>
</feature>
<feature type="compositionally biased region" description="Acidic residues" evidence="1">
    <location>
        <begin position="121"/>
        <end position="133"/>
    </location>
</feature>
<proteinExistence type="predicted"/>
<evidence type="ECO:0000313" key="3">
    <source>
        <dbReference type="Proteomes" id="UP000291343"/>
    </source>
</evidence>
<sequence length="295" mass="33230">METNLYFKALRDHGDNSDDNIEEDDNMLIGDTSSDEYLPDENHSEDSNTVKKLKPLPKNENFQRKSSQKLKIKRKVINPSTPQLLDEDDTQEKCCEGNDKDGSKYSADDILTLIENGNISEFEDDEGDEEDDNFLTSSREPFPDSDPPPPEEEEDDEEEATSILTHQSSITNPDSSLPAEPIARPSRQPDEPIAGDVERMSTSSESDIEMEHSSDNYMPNTDDEETDSDDYVPGTDEEDTSSSAIQNIRRKSSGCTSLEISESSSLEVLEVIRDGVEDFCYKVFRYGLSYFCIEI</sequence>
<feature type="region of interest" description="Disordered" evidence="1">
    <location>
        <begin position="1"/>
        <end position="254"/>
    </location>
</feature>
<dbReference type="EMBL" id="QKKF02009244">
    <property type="protein sequence ID" value="RZF45342.1"/>
    <property type="molecule type" value="Genomic_DNA"/>
</dbReference>
<organism evidence="2 3">
    <name type="scientific">Laodelphax striatellus</name>
    <name type="common">Small brown planthopper</name>
    <name type="synonym">Delphax striatella</name>
    <dbReference type="NCBI Taxonomy" id="195883"/>
    <lineage>
        <taxon>Eukaryota</taxon>
        <taxon>Metazoa</taxon>
        <taxon>Ecdysozoa</taxon>
        <taxon>Arthropoda</taxon>
        <taxon>Hexapoda</taxon>
        <taxon>Insecta</taxon>
        <taxon>Pterygota</taxon>
        <taxon>Neoptera</taxon>
        <taxon>Paraneoptera</taxon>
        <taxon>Hemiptera</taxon>
        <taxon>Auchenorrhyncha</taxon>
        <taxon>Fulgoroidea</taxon>
        <taxon>Delphacidae</taxon>
        <taxon>Criomorphinae</taxon>
        <taxon>Laodelphax</taxon>
    </lineage>
</organism>
<feature type="compositionally biased region" description="Basic and acidic residues" evidence="1">
    <location>
        <begin position="91"/>
        <end position="107"/>
    </location>
</feature>
<feature type="compositionally biased region" description="Basic residues" evidence="1">
    <location>
        <begin position="66"/>
        <end position="76"/>
    </location>
</feature>
<gene>
    <name evidence="2" type="ORF">LSTR_LSTR002785</name>
</gene>
<feature type="compositionally biased region" description="Acidic residues" evidence="1">
    <location>
        <begin position="149"/>
        <end position="160"/>
    </location>
</feature>
<evidence type="ECO:0000256" key="1">
    <source>
        <dbReference type="SAM" id="MobiDB-lite"/>
    </source>
</evidence>